<dbReference type="InterPro" id="IPR053198">
    <property type="entry name" value="Gynoecium_Dev_Regulator"/>
</dbReference>
<protein>
    <submittedName>
        <fullName evidence="4">Uncharacterized protein LOC111313607</fullName>
    </submittedName>
</protein>
<evidence type="ECO:0000256" key="1">
    <source>
        <dbReference type="SAM" id="MobiDB-lite"/>
    </source>
</evidence>
<evidence type="ECO:0000259" key="2">
    <source>
        <dbReference type="SMART" id="SM00666"/>
    </source>
</evidence>
<dbReference type="InterPro" id="IPR000270">
    <property type="entry name" value="PB1_dom"/>
</dbReference>
<feature type="region of interest" description="Disordered" evidence="1">
    <location>
        <begin position="45"/>
        <end position="65"/>
    </location>
</feature>
<name>A0A6P6AZ29_DURZI</name>
<proteinExistence type="predicted"/>
<dbReference type="RefSeq" id="XP_022770016.1">
    <property type="nucleotide sequence ID" value="XM_022914281.1"/>
</dbReference>
<dbReference type="KEGG" id="dzi:111313607"/>
<dbReference type="OrthoDB" id="1720031at2759"/>
<reference evidence="4" key="1">
    <citation type="submission" date="2025-08" db="UniProtKB">
        <authorList>
            <consortium name="RefSeq"/>
        </authorList>
    </citation>
    <scope>IDENTIFICATION</scope>
    <source>
        <tissue evidence="4">Fruit stalk</tissue>
    </source>
</reference>
<feature type="domain" description="PB1" evidence="2">
    <location>
        <begin position="86"/>
        <end position="183"/>
    </location>
</feature>
<organism evidence="3 4">
    <name type="scientific">Durio zibethinus</name>
    <name type="common">Durian</name>
    <dbReference type="NCBI Taxonomy" id="66656"/>
    <lineage>
        <taxon>Eukaryota</taxon>
        <taxon>Viridiplantae</taxon>
        <taxon>Streptophyta</taxon>
        <taxon>Embryophyta</taxon>
        <taxon>Tracheophyta</taxon>
        <taxon>Spermatophyta</taxon>
        <taxon>Magnoliopsida</taxon>
        <taxon>eudicotyledons</taxon>
        <taxon>Gunneridae</taxon>
        <taxon>Pentapetalae</taxon>
        <taxon>rosids</taxon>
        <taxon>malvids</taxon>
        <taxon>Malvales</taxon>
        <taxon>Malvaceae</taxon>
        <taxon>Helicteroideae</taxon>
        <taxon>Durio</taxon>
    </lineage>
</organism>
<sequence>MARMCLHHLSPLIQPFIFPKLLFFPYKTPISLTIFFPKLLNQLPQHKPNRRPKPKTFPFSTAMDPPPTTPKLRLMCSHGGHIIPRPQTKALYYAGGENRIITFPTTTTTTTATLTLSSLTTHLSTVLHVATPFVLKYQLPGHDLDSLISISTDDDLQIMLEEHSRLSSNTATPSRIRLFLFPVVNGGNAELSHPKRESWFIDALRSARVGFGGESGEQAESIVLETSSFGSTSSSLSLSNLPPIKPSSDSIPSDDCVGSAVPSVQTGTCQDQVCPIAAIDNKVSLNPFESDKKIADPSFGIEMHKPIQASGFPLNLMDLPQQPKLFIREGTHYVPQNMPGIQPVTSYYPMYHPVLQQQHLYYQTNQPYPLYYFPVAPTQSYNIPVEHGMIQASSIGSGQPQTQPNASWIPTQMVLKEVATVTQPVAELTSQQCKNIPAAHPVIRAPHTETETMLAGAQIQHQPQSFGVAAGETANYTNKVDDDPARVQIYKSQPPPPMLPSKYQTMTKATTLLLSEALAKLHTINAEQQIRTSEPQ</sequence>
<evidence type="ECO:0000313" key="3">
    <source>
        <dbReference type="Proteomes" id="UP000515121"/>
    </source>
</evidence>
<dbReference type="CDD" id="cd06410">
    <property type="entry name" value="PB1_UP2"/>
    <property type="match status" value="1"/>
</dbReference>
<keyword evidence="3" id="KW-1185">Reference proteome</keyword>
<gene>
    <name evidence="4" type="primary">LOC111313607</name>
</gene>
<dbReference type="PANTHER" id="PTHR31066">
    <property type="entry name" value="OS05G0427100 PROTEIN-RELATED"/>
    <property type="match status" value="1"/>
</dbReference>
<evidence type="ECO:0000313" key="4">
    <source>
        <dbReference type="RefSeq" id="XP_022770016.1"/>
    </source>
</evidence>
<dbReference type="Pfam" id="PF00564">
    <property type="entry name" value="PB1"/>
    <property type="match status" value="1"/>
</dbReference>
<dbReference type="GeneID" id="111313607"/>
<dbReference type="PANTHER" id="PTHR31066:SF57">
    <property type="entry name" value="PROTEIN PAL OF QUIRKY"/>
    <property type="match status" value="1"/>
</dbReference>
<accession>A0A6P6AZ29</accession>
<dbReference type="SUPFAM" id="SSF54277">
    <property type="entry name" value="CAD &amp; PB1 domains"/>
    <property type="match status" value="1"/>
</dbReference>
<dbReference type="AlphaFoldDB" id="A0A6P6AZ29"/>
<dbReference type="SMART" id="SM00666">
    <property type="entry name" value="PB1"/>
    <property type="match status" value="1"/>
</dbReference>
<dbReference type="Proteomes" id="UP000515121">
    <property type="component" value="Unplaced"/>
</dbReference>